<dbReference type="EMBL" id="BIFS01000001">
    <property type="protein sequence ID" value="GCE18996.1"/>
    <property type="molecule type" value="Genomic_DNA"/>
</dbReference>
<feature type="compositionally biased region" description="Basic and acidic residues" evidence="1">
    <location>
        <begin position="112"/>
        <end position="121"/>
    </location>
</feature>
<dbReference type="AlphaFoldDB" id="A0A402AIR9"/>
<feature type="compositionally biased region" description="Low complexity" evidence="1">
    <location>
        <begin position="35"/>
        <end position="46"/>
    </location>
</feature>
<feature type="compositionally biased region" description="Basic and acidic residues" evidence="1">
    <location>
        <begin position="68"/>
        <end position="82"/>
    </location>
</feature>
<reference evidence="3" key="1">
    <citation type="submission" date="2018-12" db="EMBL/GenBank/DDBJ databases">
        <title>Tengunoibacter tsumagoiensis gen. nov., sp. nov., Dictyobacter kobayashii sp. nov., D. alpinus sp. nov., and D. joshuensis sp. nov. and description of Dictyobacteraceae fam. nov. within the order Ktedonobacterales isolated from Tengu-no-mugimeshi.</title>
        <authorList>
            <person name="Wang C.M."/>
            <person name="Zheng Y."/>
            <person name="Sakai Y."/>
            <person name="Toyoda A."/>
            <person name="Minakuchi Y."/>
            <person name="Abe K."/>
            <person name="Yokota A."/>
            <person name="Yabe S."/>
        </authorList>
    </citation>
    <scope>NUCLEOTIDE SEQUENCE [LARGE SCALE GENOMIC DNA]</scope>
    <source>
        <strain evidence="3">Uno11</strain>
    </source>
</reference>
<keyword evidence="3" id="KW-1185">Reference proteome</keyword>
<name>A0A402AIR9_9CHLR</name>
<gene>
    <name evidence="2" type="ORF">KDK_27960</name>
</gene>
<dbReference type="RefSeq" id="WP_218031827.1">
    <property type="nucleotide sequence ID" value="NZ_BIFS01000001.1"/>
</dbReference>
<feature type="compositionally biased region" description="Polar residues" evidence="1">
    <location>
        <begin position="88"/>
        <end position="100"/>
    </location>
</feature>
<feature type="region of interest" description="Disordered" evidence="1">
    <location>
        <begin position="1"/>
        <end position="121"/>
    </location>
</feature>
<organism evidence="2 3">
    <name type="scientific">Dictyobacter kobayashii</name>
    <dbReference type="NCBI Taxonomy" id="2014872"/>
    <lineage>
        <taxon>Bacteria</taxon>
        <taxon>Bacillati</taxon>
        <taxon>Chloroflexota</taxon>
        <taxon>Ktedonobacteria</taxon>
        <taxon>Ktedonobacterales</taxon>
        <taxon>Dictyobacteraceae</taxon>
        <taxon>Dictyobacter</taxon>
    </lineage>
</organism>
<accession>A0A402AIR9</accession>
<sequence length="157" mass="17104">MEKIKNQHAVDPQEDVMQQANTDAKDELLENQPVAADASDDASSSDGEPEQEQHSTSDEEPESSSSSDDEKKPASETSHDEAPVTESPVATETAVPSSSPEEVALLGEDGEPLVRSEDEERLNIPEVLPILPKGYGDLSFFCAAFRGWTRALYPFDR</sequence>
<proteinExistence type="predicted"/>
<evidence type="ECO:0000313" key="3">
    <source>
        <dbReference type="Proteomes" id="UP000287188"/>
    </source>
</evidence>
<dbReference type="Proteomes" id="UP000287188">
    <property type="component" value="Unassembled WGS sequence"/>
</dbReference>
<evidence type="ECO:0000313" key="2">
    <source>
        <dbReference type="EMBL" id="GCE18996.1"/>
    </source>
</evidence>
<protein>
    <submittedName>
        <fullName evidence="2">Uncharacterized protein</fullName>
    </submittedName>
</protein>
<comment type="caution">
    <text evidence="2">The sequence shown here is derived from an EMBL/GenBank/DDBJ whole genome shotgun (WGS) entry which is preliminary data.</text>
</comment>
<evidence type="ECO:0000256" key="1">
    <source>
        <dbReference type="SAM" id="MobiDB-lite"/>
    </source>
</evidence>